<gene>
    <name evidence="2" type="ORF">P0M35_11930</name>
</gene>
<evidence type="ECO:0000256" key="1">
    <source>
        <dbReference type="SAM" id="Phobius"/>
    </source>
</evidence>
<protein>
    <submittedName>
        <fullName evidence="2">Uncharacterized protein</fullName>
    </submittedName>
</protein>
<evidence type="ECO:0000313" key="2">
    <source>
        <dbReference type="EMBL" id="MDF1612863.1"/>
    </source>
</evidence>
<accession>A0AAE3P444</accession>
<feature type="transmembrane region" description="Helical" evidence="1">
    <location>
        <begin position="36"/>
        <end position="55"/>
    </location>
</feature>
<dbReference type="RefSeq" id="WP_321536634.1">
    <property type="nucleotide sequence ID" value="NZ_JARGDL010000020.1"/>
</dbReference>
<reference evidence="2" key="1">
    <citation type="submission" date="2023-03" db="EMBL/GenBank/DDBJ databases">
        <title>Stygiobacter electus gen. nov., sp. nov., facultatively anaerobic thermotolerant bacterium of the class Ignavibacteria from a well of Yessentuki mineral water deposit.</title>
        <authorList>
            <person name="Podosokorskaya O.A."/>
            <person name="Elcheninov A.G."/>
            <person name="Petrova N.F."/>
            <person name="Zavarzina D.G."/>
            <person name="Kublanov I.V."/>
            <person name="Merkel A.Y."/>
        </authorList>
    </citation>
    <scope>NUCLEOTIDE SEQUENCE</scope>
    <source>
        <strain evidence="2">09-Me</strain>
    </source>
</reference>
<keyword evidence="3" id="KW-1185">Reference proteome</keyword>
<evidence type="ECO:0000313" key="3">
    <source>
        <dbReference type="Proteomes" id="UP001221302"/>
    </source>
</evidence>
<sequence>MSFQNKWSIDKGDYKRDEETTWSYFRKKQRKKNIKLFFLIILYAIGVSGLTYFLITLI</sequence>
<comment type="caution">
    <text evidence="2">The sequence shown here is derived from an EMBL/GenBank/DDBJ whole genome shotgun (WGS) entry which is preliminary data.</text>
</comment>
<proteinExistence type="predicted"/>
<keyword evidence="1" id="KW-0472">Membrane</keyword>
<name>A0AAE3P444_9BACT</name>
<dbReference type="Proteomes" id="UP001221302">
    <property type="component" value="Unassembled WGS sequence"/>
</dbReference>
<organism evidence="2 3">
    <name type="scientific">Stygiobacter electus</name>
    <dbReference type="NCBI Taxonomy" id="3032292"/>
    <lineage>
        <taxon>Bacteria</taxon>
        <taxon>Pseudomonadati</taxon>
        <taxon>Ignavibacteriota</taxon>
        <taxon>Ignavibacteria</taxon>
        <taxon>Ignavibacteriales</taxon>
        <taxon>Melioribacteraceae</taxon>
        <taxon>Stygiobacter</taxon>
    </lineage>
</organism>
<keyword evidence="1" id="KW-0812">Transmembrane</keyword>
<dbReference type="EMBL" id="JARGDL010000020">
    <property type="protein sequence ID" value="MDF1612863.1"/>
    <property type="molecule type" value="Genomic_DNA"/>
</dbReference>
<dbReference type="AlphaFoldDB" id="A0AAE3P444"/>
<keyword evidence="1" id="KW-1133">Transmembrane helix</keyword>